<reference evidence="1 2" key="1">
    <citation type="submission" date="2019-08" db="EMBL/GenBank/DDBJ databases">
        <title>Whole genome of Aphis craccivora.</title>
        <authorList>
            <person name="Voronova N.V."/>
            <person name="Shulinski R.S."/>
            <person name="Bandarenka Y.V."/>
            <person name="Zhorov D.G."/>
            <person name="Warner D."/>
        </authorList>
    </citation>
    <scope>NUCLEOTIDE SEQUENCE [LARGE SCALE GENOMIC DNA]</scope>
    <source>
        <strain evidence="1">180601</strain>
        <tissue evidence="1">Whole Body</tissue>
    </source>
</reference>
<proteinExistence type="predicted"/>
<organism evidence="1 2">
    <name type="scientific">Aphis craccivora</name>
    <name type="common">Cowpea aphid</name>
    <dbReference type="NCBI Taxonomy" id="307492"/>
    <lineage>
        <taxon>Eukaryota</taxon>
        <taxon>Metazoa</taxon>
        <taxon>Ecdysozoa</taxon>
        <taxon>Arthropoda</taxon>
        <taxon>Hexapoda</taxon>
        <taxon>Insecta</taxon>
        <taxon>Pterygota</taxon>
        <taxon>Neoptera</taxon>
        <taxon>Paraneoptera</taxon>
        <taxon>Hemiptera</taxon>
        <taxon>Sternorrhyncha</taxon>
        <taxon>Aphidomorpha</taxon>
        <taxon>Aphidoidea</taxon>
        <taxon>Aphididae</taxon>
        <taxon>Aphidini</taxon>
        <taxon>Aphis</taxon>
        <taxon>Aphis</taxon>
    </lineage>
</organism>
<dbReference type="EMBL" id="VUJU01006315">
    <property type="protein sequence ID" value="KAF0748874.1"/>
    <property type="molecule type" value="Genomic_DNA"/>
</dbReference>
<keyword evidence="2" id="KW-1185">Reference proteome</keyword>
<evidence type="ECO:0000313" key="1">
    <source>
        <dbReference type="EMBL" id="KAF0748874.1"/>
    </source>
</evidence>
<gene>
    <name evidence="1" type="ORF">FWK35_00017640</name>
</gene>
<sequence length="81" mass="9065">MLTQALSGHGCFHLTYSVLENSILLLSGTATECDDAYHTPFECNAWHTRRTRVNTILMKKVMPENLVVILSSKEAWNAVDA</sequence>
<accession>A0A6G0Y4K7</accession>
<evidence type="ECO:0000313" key="2">
    <source>
        <dbReference type="Proteomes" id="UP000478052"/>
    </source>
</evidence>
<dbReference type="Proteomes" id="UP000478052">
    <property type="component" value="Unassembled WGS sequence"/>
</dbReference>
<dbReference type="AlphaFoldDB" id="A0A6G0Y4K7"/>
<name>A0A6G0Y4K7_APHCR</name>
<comment type="caution">
    <text evidence="1">The sequence shown here is derived from an EMBL/GenBank/DDBJ whole genome shotgun (WGS) entry which is preliminary data.</text>
</comment>
<protein>
    <submittedName>
        <fullName evidence="1">Retrovirus-related Pol polyprotein from type-1 retrotransposable element R1</fullName>
    </submittedName>
</protein>